<dbReference type="Pfam" id="PF04367">
    <property type="entry name" value="DUF502"/>
    <property type="match status" value="1"/>
</dbReference>
<gene>
    <name evidence="2" type="ordered locus">Mlg_0268</name>
</gene>
<dbReference type="Proteomes" id="UP000001962">
    <property type="component" value="Chromosome"/>
</dbReference>
<dbReference type="PANTHER" id="PTHR31876:SF26">
    <property type="entry name" value="PROTEIN LIKE COV 2"/>
    <property type="match status" value="1"/>
</dbReference>
<dbReference type="AlphaFoldDB" id="Q0AC14"/>
<keyword evidence="1" id="KW-1133">Transmembrane helix</keyword>
<protein>
    <recommendedName>
        <fullName evidence="4">DUF502 domain-containing protein</fullName>
    </recommendedName>
</protein>
<evidence type="ECO:0000313" key="3">
    <source>
        <dbReference type="Proteomes" id="UP000001962"/>
    </source>
</evidence>
<feature type="transmembrane region" description="Helical" evidence="1">
    <location>
        <begin position="53"/>
        <end position="74"/>
    </location>
</feature>
<evidence type="ECO:0000313" key="2">
    <source>
        <dbReference type="EMBL" id="ABI55623.1"/>
    </source>
</evidence>
<evidence type="ECO:0008006" key="4">
    <source>
        <dbReference type="Google" id="ProtNLM"/>
    </source>
</evidence>
<dbReference type="PANTHER" id="PTHR31876">
    <property type="entry name" value="COV-LIKE PROTEIN 1"/>
    <property type="match status" value="1"/>
</dbReference>
<sequence length="213" mass="23047">MINTTVRRLGGTFFKGLAAILPAVVTVYVLWWLGSTAEAILGGLIQWVLPTSFYIPGLGLIAGVGLVFALGVLLQAYVFRRIWEWGEGLMTRLPVIKTIYGAVQDLMGFFSGDATRKMQQVVVVDLPGVPFRLLGIVTREDFSQLPDALGGGDTIAVYTPMSYQIGGYTLMLPRDCVHPIDMSVEDAMRYAVTAGMSIKKPTPAPGPSPGENH</sequence>
<dbReference type="HOGENOM" id="CLU_068050_4_0_6"/>
<accession>Q0AC14</accession>
<keyword evidence="3" id="KW-1185">Reference proteome</keyword>
<organism evidence="2 3">
    <name type="scientific">Alkalilimnicola ehrlichii (strain ATCC BAA-1101 / DSM 17681 / MLHE-1)</name>
    <dbReference type="NCBI Taxonomy" id="187272"/>
    <lineage>
        <taxon>Bacteria</taxon>
        <taxon>Pseudomonadati</taxon>
        <taxon>Pseudomonadota</taxon>
        <taxon>Gammaproteobacteria</taxon>
        <taxon>Chromatiales</taxon>
        <taxon>Ectothiorhodospiraceae</taxon>
        <taxon>Alkalilimnicola</taxon>
    </lineage>
</organism>
<dbReference type="eggNOG" id="COG2928">
    <property type="taxonomic scope" value="Bacteria"/>
</dbReference>
<dbReference type="EMBL" id="CP000453">
    <property type="protein sequence ID" value="ABI55623.1"/>
    <property type="molecule type" value="Genomic_DNA"/>
</dbReference>
<dbReference type="KEGG" id="aeh:Mlg_0268"/>
<evidence type="ECO:0000256" key="1">
    <source>
        <dbReference type="SAM" id="Phobius"/>
    </source>
</evidence>
<dbReference type="InterPro" id="IPR007462">
    <property type="entry name" value="COV1-like"/>
</dbReference>
<keyword evidence="1" id="KW-0812">Transmembrane</keyword>
<name>Q0AC14_ALKEH</name>
<keyword evidence="1" id="KW-0472">Membrane</keyword>
<feature type="transmembrane region" description="Helical" evidence="1">
    <location>
        <begin position="12"/>
        <end position="33"/>
    </location>
</feature>
<reference evidence="3" key="1">
    <citation type="submission" date="2006-08" db="EMBL/GenBank/DDBJ databases">
        <title>Complete sequence of Alkalilimnicola ehrilichei MLHE-1.</title>
        <authorList>
            <person name="Copeland A."/>
            <person name="Lucas S."/>
            <person name="Lapidus A."/>
            <person name="Barry K."/>
            <person name="Detter J.C."/>
            <person name="Glavina del Rio T."/>
            <person name="Hammon N."/>
            <person name="Israni S."/>
            <person name="Dalin E."/>
            <person name="Tice H."/>
            <person name="Pitluck S."/>
            <person name="Sims D."/>
            <person name="Brettin T."/>
            <person name="Bruce D."/>
            <person name="Han C."/>
            <person name="Tapia R."/>
            <person name="Gilna P."/>
            <person name="Schmutz J."/>
            <person name="Larimer F."/>
            <person name="Land M."/>
            <person name="Hauser L."/>
            <person name="Kyrpides N."/>
            <person name="Mikhailova N."/>
            <person name="Oremland R.S."/>
            <person name="Hoeft S.E."/>
            <person name="Switzer-Blum J."/>
            <person name="Kulp T."/>
            <person name="King G."/>
            <person name="Tabita R."/>
            <person name="Witte B."/>
            <person name="Santini J.M."/>
            <person name="Basu P."/>
            <person name="Hollibaugh J.T."/>
            <person name="Xie G."/>
            <person name="Stolz J.F."/>
            <person name="Richardson P."/>
        </authorList>
    </citation>
    <scope>NUCLEOTIDE SEQUENCE [LARGE SCALE GENOMIC DNA]</scope>
    <source>
        <strain evidence="3">ATCC BAA-1101 / DSM 17681 / MLHE-1</strain>
    </source>
</reference>
<proteinExistence type="predicted"/>